<comment type="caution">
    <text evidence="3">The sequence shown here is derived from an EMBL/GenBank/DDBJ whole genome shotgun (WGS) entry which is preliminary data.</text>
</comment>
<proteinExistence type="inferred from homology"/>
<dbReference type="AlphaFoldDB" id="A0A1V8T9B9"/>
<accession>A0A1V8T9B9</accession>
<evidence type="ECO:0000256" key="1">
    <source>
        <dbReference type="ARBA" id="ARBA00034127"/>
    </source>
</evidence>
<dbReference type="InParanoid" id="A0A1V8T9B9"/>
<gene>
    <name evidence="3" type="ORF">B0A48_06788</name>
</gene>
<feature type="region of interest" description="Disordered" evidence="2">
    <location>
        <begin position="1"/>
        <end position="52"/>
    </location>
</feature>
<protein>
    <submittedName>
        <fullName evidence="3">Uncharacterized protein</fullName>
    </submittedName>
</protein>
<dbReference type="InterPro" id="IPR021346">
    <property type="entry name" value="Tma16"/>
</dbReference>
<feature type="compositionally biased region" description="Basic residues" evidence="2">
    <location>
        <begin position="8"/>
        <end position="18"/>
    </location>
</feature>
<dbReference type="OrthoDB" id="270284at2759"/>
<dbReference type="EMBL" id="NAJO01000013">
    <property type="protein sequence ID" value="OQO07995.1"/>
    <property type="molecule type" value="Genomic_DNA"/>
</dbReference>
<dbReference type="STRING" id="1507870.A0A1V8T9B9"/>
<comment type="similarity">
    <text evidence="1">Belongs to the TMA16 family.</text>
</comment>
<dbReference type="GO" id="GO:0005634">
    <property type="term" value="C:nucleus"/>
    <property type="evidence" value="ECO:0007669"/>
    <property type="project" value="TreeGrafter"/>
</dbReference>
<sequence length="279" mass="32337">MPSSLQKVQKHVNKKKGAKASALHEFSRDARRLRRAGNRDEKVSRSNKIQRMSNNQWTERTAFFRDQLPDVLHPFETAEIQHLIEEYLARHDEELAELRRERREGRPKSTRQVQLEQAVDVERKEYVSGYWMPDLQDFESLQKMEAWNGEWTGLANLRFARVDSEGRVKTSQFPPKGGSWQNTKKDVVKLPDFGADIVRRWLRFAYGGPLIINDVPDDFSTGASTSVLAQLYAFGEYIQDISFRLCVLDTLISRICEPDTDGKYWYPNEGTVTIVHKAC</sequence>
<organism evidence="3 4">
    <name type="scientific">Cryoendolithus antarcticus</name>
    <dbReference type="NCBI Taxonomy" id="1507870"/>
    <lineage>
        <taxon>Eukaryota</taxon>
        <taxon>Fungi</taxon>
        <taxon>Dikarya</taxon>
        <taxon>Ascomycota</taxon>
        <taxon>Pezizomycotina</taxon>
        <taxon>Dothideomycetes</taxon>
        <taxon>Dothideomycetidae</taxon>
        <taxon>Cladosporiales</taxon>
        <taxon>Cladosporiaceae</taxon>
        <taxon>Cryoendolithus</taxon>
    </lineage>
</organism>
<dbReference type="PANTHER" id="PTHR13349:SF2">
    <property type="entry name" value="TRANSLATION MACHINERY-ASSOCIATED PROTEIN 16"/>
    <property type="match status" value="1"/>
</dbReference>
<dbReference type="Pfam" id="PF11176">
    <property type="entry name" value="Tma16"/>
    <property type="match status" value="1"/>
</dbReference>
<evidence type="ECO:0000313" key="4">
    <source>
        <dbReference type="Proteomes" id="UP000192596"/>
    </source>
</evidence>
<dbReference type="Gene3D" id="1.20.1440.170">
    <property type="entry name" value="Translation machinery-associated protein 16-like"/>
    <property type="match status" value="1"/>
</dbReference>
<dbReference type="InterPro" id="IPR038356">
    <property type="entry name" value="Tma16_sf"/>
</dbReference>
<keyword evidence="4" id="KW-1185">Reference proteome</keyword>
<dbReference type="Proteomes" id="UP000192596">
    <property type="component" value="Unassembled WGS sequence"/>
</dbReference>
<evidence type="ECO:0000256" key="2">
    <source>
        <dbReference type="SAM" id="MobiDB-lite"/>
    </source>
</evidence>
<dbReference type="FunCoup" id="A0A1V8T9B9">
    <property type="interactions" value="607"/>
</dbReference>
<evidence type="ECO:0000313" key="3">
    <source>
        <dbReference type="EMBL" id="OQO07995.1"/>
    </source>
</evidence>
<dbReference type="PANTHER" id="PTHR13349">
    <property type="entry name" value="TRANSLATION MACHINERY-ASSOCIATED PROTEIN 16"/>
    <property type="match status" value="1"/>
</dbReference>
<name>A0A1V8T9B9_9PEZI</name>
<reference evidence="4" key="1">
    <citation type="submission" date="2017-03" db="EMBL/GenBank/DDBJ databases">
        <title>Genomes of endolithic fungi from Antarctica.</title>
        <authorList>
            <person name="Coleine C."/>
            <person name="Masonjones S."/>
            <person name="Stajich J.E."/>
        </authorList>
    </citation>
    <scope>NUCLEOTIDE SEQUENCE [LARGE SCALE GENOMIC DNA]</scope>
    <source>
        <strain evidence="4">CCFEE 5527</strain>
    </source>
</reference>